<dbReference type="Pfam" id="PF05139">
    <property type="entry name" value="Erythro_esteras"/>
    <property type="match status" value="1"/>
</dbReference>
<dbReference type="Gene3D" id="3.40.1660.10">
    <property type="entry name" value="EreA-like (biosynthetic domain)"/>
    <property type="match status" value="1"/>
</dbReference>
<dbReference type="PANTHER" id="PTHR31299">
    <property type="entry name" value="ESTERASE, PUTATIVE (AFU_ORTHOLOGUE AFUA_1G05850)-RELATED"/>
    <property type="match status" value="1"/>
</dbReference>
<dbReference type="EMBL" id="JAAGUX010000065">
    <property type="protein sequence ID" value="NEW58783.1"/>
    <property type="molecule type" value="Genomic_DNA"/>
</dbReference>
<sequence>MTTNTQASPDITAVHAWLHARAQPLRTESDAVGTDLDPLIARLADATVVGLGESTRFSRQTFGVRERIFRALVQQHGFRALAVQDGARSGDRLDAYVRTGDGDPATALSEAWRPWRTAEMVAALDWIRAFNEQHPDDPVTVFGIVPPAAEPADYDAILDHVRRHAPDARARLESHLDPIRTAHRIDEHVQRHQGIHPGRPFVEHARDALSLLEQLPEVPDDIAARMRMIVDFHQSSVAGQGGFARDESASADSIIERHRRAGAKIVYWDGIGHTAATGASIGRTDPEQFRGVGAHLRAEFGEQYASVAIGFHHGDLGLAIAPDPAPELIDAALGTIDLPAFAIDLHGDAPGTVEQWRHAPAKLRTISGVYEPAKDGEAFTAVDSLVESFDVLIHIRETSPVDWLPEFAA</sequence>
<dbReference type="Proteomes" id="UP000470876">
    <property type="component" value="Unassembled WGS sequence"/>
</dbReference>
<reference evidence="3 4" key="1">
    <citation type="submission" date="2020-01" db="EMBL/GenBank/DDBJ databases">
        <title>Genetics and antimicrobial susceptibilities of Nocardia species isolated from the soil; a comparison with species isolated from humans.</title>
        <authorList>
            <person name="Carrasco G."/>
            <person name="Monzon S."/>
            <person name="Sansegundo M."/>
            <person name="Garcia E."/>
            <person name="Garrido N."/>
            <person name="Medina M.J."/>
            <person name="Villalon P."/>
            <person name="Ramirez-Arocha A.C."/>
            <person name="Jimenez P."/>
            <person name="Cuesta I."/>
            <person name="Valdezate S."/>
        </authorList>
    </citation>
    <scope>NUCLEOTIDE SEQUENCE [LARGE SCALE GENOMIC DNA]</scope>
    <source>
        <strain evidence="1 3">CNM20110639</strain>
        <strain evidence="2 4">CNM20110649</strain>
    </source>
</reference>
<dbReference type="InterPro" id="IPR007815">
    <property type="entry name" value="Emycin_Estase"/>
</dbReference>
<keyword evidence="4" id="KW-1185">Reference proteome</keyword>
<dbReference type="RefSeq" id="WP_163830283.1">
    <property type="nucleotide sequence ID" value="NZ_JAAGUX010000065.1"/>
</dbReference>
<comment type="caution">
    <text evidence="1">The sequence shown here is derived from an EMBL/GenBank/DDBJ whole genome shotgun (WGS) entry which is preliminary data.</text>
</comment>
<name>A0A6P1DH25_9NOCA</name>
<dbReference type="CDD" id="cd14728">
    <property type="entry name" value="Ere-like"/>
    <property type="match status" value="1"/>
</dbReference>
<evidence type="ECO:0000313" key="3">
    <source>
        <dbReference type="Proteomes" id="UP000468928"/>
    </source>
</evidence>
<evidence type="ECO:0000313" key="4">
    <source>
        <dbReference type="Proteomes" id="UP000470876"/>
    </source>
</evidence>
<dbReference type="EMBL" id="JAAGUZ010000118">
    <property type="protein sequence ID" value="NEW48040.1"/>
    <property type="molecule type" value="Genomic_DNA"/>
</dbReference>
<dbReference type="PANTHER" id="PTHR31299:SF0">
    <property type="entry name" value="ESTERASE, PUTATIVE (AFU_ORTHOLOGUE AFUA_1G05850)-RELATED"/>
    <property type="match status" value="1"/>
</dbReference>
<dbReference type="SUPFAM" id="SSF159501">
    <property type="entry name" value="EreA/ChaN-like"/>
    <property type="match status" value="1"/>
</dbReference>
<dbReference type="Gene3D" id="3.30.1870.10">
    <property type="entry name" value="EreA-like, domain 2"/>
    <property type="match status" value="1"/>
</dbReference>
<accession>A0A6P1DH25</accession>
<dbReference type="Gene3D" id="1.20.1440.30">
    <property type="entry name" value="Biosynthetic Protein domain"/>
    <property type="match status" value="1"/>
</dbReference>
<evidence type="ECO:0000313" key="2">
    <source>
        <dbReference type="EMBL" id="NEW58783.1"/>
    </source>
</evidence>
<dbReference type="Proteomes" id="UP000468928">
    <property type="component" value="Unassembled WGS sequence"/>
</dbReference>
<dbReference type="GO" id="GO:0046677">
    <property type="term" value="P:response to antibiotic"/>
    <property type="evidence" value="ECO:0007669"/>
    <property type="project" value="InterPro"/>
</dbReference>
<organism evidence="1 3">
    <name type="scientific">Nocardia cyriacigeorgica</name>
    <dbReference type="NCBI Taxonomy" id="135487"/>
    <lineage>
        <taxon>Bacteria</taxon>
        <taxon>Bacillati</taxon>
        <taxon>Actinomycetota</taxon>
        <taxon>Actinomycetes</taxon>
        <taxon>Mycobacteriales</taxon>
        <taxon>Nocardiaceae</taxon>
        <taxon>Nocardia</taxon>
    </lineage>
</organism>
<evidence type="ECO:0000313" key="1">
    <source>
        <dbReference type="EMBL" id="NEW48040.1"/>
    </source>
</evidence>
<gene>
    <name evidence="1" type="ORF">GV789_26965</name>
    <name evidence="2" type="ORF">GV794_24545</name>
</gene>
<protein>
    <submittedName>
        <fullName evidence="1">Erythromycin esterase family protein</fullName>
    </submittedName>
</protein>
<proteinExistence type="predicted"/>
<dbReference type="AlphaFoldDB" id="A0A6P1DH25"/>
<dbReference type="InterPro" id="IPR052036">
    <property type="entry name" value="Hydrolase/PRTase-associated"/>
</dbReference>